<dbReference type="Proteomes" id="UP001162836">
    <property type="component" value="Unassembled WGS sequence"/>
</dbReference>
<evidence type="ECO:0000313" key="2">
    <source>
        <dbReference type="Proteomes" id="UP001162836"/>
    </source>
</evidence>
<accession>A0ABS8QG71</accession>
<reference evidence="1 2" key="1">
    <citation type="journal article" date="2023" name="Antonie Van Leeuwenhoek">
        <title>Unveiling the genomic potential of a novel thermostable glycoside hydrolases producing Neobacillus sedimentimangrovi UE25.</title>
        <authorList>
            <person name="Ejaz U."/>
            <person name="Saleem F."/>
            <person name="Rashid R."/>
            <person name="Hasan K.A."/>
            <person name="Syed M.N."/>
            <person name="Sohail M."/>
        </authorList>
    </citation>
    <scope>NUCLEOTIDE SEQUENCE [LARGE SCALE GENOMIC DNA]</scope>
    <source>
        <strain evidence="1 2">UE25</strain>
    </source>
</reference>
<proteinExistence type="predicted"/>
<keyword evidence="2" id="KW-1185">Reference proteome</keyword>
<name>A0ABS8QG71_9BACI</name>
<evidence type="ECO:0000313" key="1">
    <source>
        <dbReference type="EMBL" id="MCD4838155.1"/>
    </source>
</evidence>
<comment type="caution">
    <text evidence="1">The sequence shown here is derived from an EMBL/GenBank/DDBJ whole genome shotgun (WGS) entry which is preliminary data.</text>
</comment>
<gene>
    <name evidence="1" type="ORF">LRS37_04570</name>
</gene>
<sequence>MGKRYKAKVKAEVEMIVYIHEDVNGNQEVEDIEDVTEIEEFEIREIIY</sequence>
<dbReference type="EMBL" id="JAJODE010000008">
    <property type="protein sequence ID" value="MCD4838155.1"/>
    <property type="molecule type" value="Genomic_DNA"/>
</dbReference>
<dbReference type="RefSeq" id="WP_204317750.1">
    <property type="nucleotide sequence ID" value="NZ_JAAFZF010000015.1"/>
</dbReference>
<organism evidence="1 2">
    <name type="scientific">Neobacillus sedimentimangrovi</name>
    <dbReference type="NCBI Taxonomy" id="2699460"/>
    <lineage>
        <taxon>Bacteria</taxon>
        <taxon>Bacillati</taxon>
        <taxon>Bacillota</taxon>
        <taxon>Bacilli</taxon>
        <taxon>Bacillales</taxon>
        <taxon>Bacillaceae</taxon>
        <taxon>Neobacillus</taxon>
    </lineage>
</organism>
<protein>
    <submittedName>
        <fullName evidence="1">Uncharacterized protein</fullName>
    </submittedName>
</protein>